<sequence length="157" mass="16390">MHDTDPTGLRPRPNGPPDEDGIVDQLLMALDGVDVDIPSSGSSSSSSSSSSSGGTSWDDDLHLTCGEQSLGQDDSGEEQDIQLPYSSVQELLEEVAAPTGYDGDLTLGHLGWTCEYCGGDLTAWELELHGVVEPASLTGMCNLCYAGGLADLLGIDE</sequence>
<proteinExistence type="predicted"/>
<name>A0AAE6D2X4_9PAPI</name>
<organism evidence="2 3">
    <name type="scientific">Puffin papillomavirus 1</name>
    <dbReference type="NCBI Taxonomy" id="2562557"/>
    <lineage>
        <taxon>Viruses</taxon>
        <taxon>Monodnaviria</taxon>
        <taxon>Shotokuvirae</taxon>
        <taxon>Cossaviricota</taxon>
        <taxon>Papovaviricetes</taxon>
        <taxon>Zurhausenvirales</taxon>
        <taxon>Papillomaviridae</taxon>
    </lineage>
</organism>
<gene>
    <name evidence="2" type="primary">E7</name>
</gene>
<dbReference type="Proteomes" id="UP001241753">
    <property type="component" value="Segment"/>
</dbReference>
<protein>
    <submittedName>
        <fullName evidence="2">E7</fullName>
    </submittedName>
</protein>
<accession>A0AAE6D2X4</accession>
<feature type="region of interest" description="Disordered" evidence="1">
    <location>
        <begin position="1"/>
        <end position="78"/>
    </location>
</feature>
<reference evidence="2" key="1">
    <citation type="journal article" date="2019" name="Front. Microbiol.">
        <title>New Insight Into Avian Papillomavirus Ecology and Evolution From Characterization of Novel Wild Bird Papillomaviruses.</title>
        <authorList>
            <person name="Canuti M."/>
            <person name="Munro H.J."/>
            <person name="Robertson G.J."/>
            <person name="Kroyer A."/>
            <person name="Roul S."/>
            <person name="Ojkic D."/>
            <person name="Whitney H."/>
            <person name="Lang A.S."/>
        </authorList>
    </citation>
    <scope>NUCLEOTIDE SEQUENCE</scope>
    <source>
        <strain evidence="2">NL15-B13</strain>
    </source>
</reference>
<evidence type="ECO:0000313" key="2">
    <source>
        <dbReference type="EMBL" id="QBR99460.1"/>
    </source>
</evidence>
<dbReference type="EMBL" id="MK620302">
    <property type="protein sequence ID" value="QBR99460.1"/>
    <property type="molecule type" value="Genomic_DNA"/>
</dbReference>
<feature type="compositionally biased region" description="Low complexity" evidence="1">
    <location>
        <begin position="39"/>
        <end position="56"/>
    </location>
</feature>
<evidence type="ECO:0000256" key="1">
    <source>
        <dbReference type="SAM" id="MobiDB-lite"/>
    </source>
</evidence>
<evidence type="ECO:0000313" key="3">
    <source>
        <dbReference type="Proteomes" id="UP001241753"/>
    </source>
</evidence>